<reference evidence="1 2" key="1">
    <citation type="submission" date="2019-12" db="EMBL/GenBank/DDBJ databases">
        <authorList>
            <person name="Lauer M.J."/>
            <person name="Curtus N.L."/>
            <person name="Garlena R.A."/>
            <person name="Russell D.A."/>
            <person name="Pope W.H."/>
            <person name="Jacobs-Sera D."/>
            <person name="Hatfull G.F."/>
        </authorList>
    </citation>
    <scope>NUCLEOTIDE SEQUENCE [LARGE SCALE GENOMIC DNA]</scope>
</reference>
<protein>
    <submittedName>
        <fullName evidence="1">Uncharacterized protein</fullName>
    </submittedName>
</protein>
<dbReference type="Proteomes" id="UP000463946">
    <property type="component" value="Segment"/>
</dbReference>
<proteinExistence type="predicted"/>
<dbReference type="EMBL" id="MN813686">
    <property type="protein sequence ID" value="QHB37401.1"/>
    <property type="molecule type" value="Genomic_DNA"/>
</dbReference>
<organism evidence="1 2">
    <name type="scientific">Mycobacterium phage BirdsNest</name>
    <dbReference type="NCBI Taxonomy" id="2686231"/>
    <lineage>
        <taxon>Viruses</taxon>
        <taxon>Duplodnaviria</taxon>
        <taxon>Heunggongvirae</taxon>
        <taxon>Uroviricota</taxon>
        <taxon>Caudoviricetes</taxon>
        <taxon>Bclasvirinae</taxon>
        <taxon>Birdsnestvirus</taxon>
        <taxon>Birdsnestvirus birdsnest</taxon>
    </lineage>
</organism>
<dbReference type="RefSeq" id="YP_009949558.1">
    <property type="nucleotide sequence ID" value="NC_051581.1"/>
</dbReference>
<evidence type="ECO:0000313" key="1">
    <source>
        <dbReference type="EMBL" id="QHB37401.1"/>
    </source>
</evidence>
<accession>A0A6B9LD97</accession>
<dbReference type="GeneID" id="60320963"/>
<name>A0A6B9LD97_9CAUD</name>
<keyword evidence="2" id="KW-1185">Reference proteome</keyword>
<evidence type="ECO:0000313" key="2">
    <source>
        <dbReference type="Proteomes" id="UP000463946"/>
    </source>
</evidence>
<dbReference type="KEGG" id="vg:60320963"/>
<gene>
    <name evidence="1" type="primary">99</name>
    <name evidence="1" type="ORF">PBI_BIRDSNEST_99</name>
</gene>
<sequence length="89" mass="10325">MMAKHRALPGRTRPVRQIVCGSSDCQGHHWIRTRFERREVDHPVHGPGVVMSWTPEYLAEAAPPRRRLRRREARSIRRARNVDLPALVG</sequence>